<protein>
    <submittedName>
        <fullName evidence="13">Metalloendoproteinase 3-MMP-like</fullName>
    </submittedName>
</protein>
<comment type="cofactor">
    <cofactor evidence="1">
        <name>Zn(2+)</name>
        <dbReference type="ChEBI" id="CHEBI:29105"/>
    </cofactor>
</comment>
<feature type="chain" id="PRO_5045355272" evidence="10">
    <location>
        <begin position="34"/>
        <end position="313"/>
    </location>
</feature>
<keyword evidence="9" id="KW-0865">Zymogen</keyword>
<comment type="similarity">
    <text evidence="2">Belongs to the peptidase M10A family. Matrix metalloproteinases (MMPs) subfamily.</text>
</comment>
<dbReference type="InterPro" id="IPR006026">
    <property type="entry name" value="Peptidase_Metallo"/>
</dbReference>
<evidence type="ECO:0000256" key="8">
    <source>
        <dbReference type="ARBA" id="ARBA00023049"/>
    </source>
</evidence>
<dbReference type="InterPro" id="IPR024079">
    <property type="entry name" value="MetalloPept_cat_dom_sf"/>
</dbReference>
<keyword evidence="5 10" id="KW-0732">Signal</keyword>
<dbReference type="SMART" id="SM00235">
    <property type="entry name" value="ZnMc"/>
    <property type="match status" value="1"/>
</dbReference>
<evidence type="ECO:0000256" key="3">
    <source>
        <dbReference type="ARBA" id="ARBA00022670"/>
    </source>
</evidence>
<keyword evidence="7" id="KW-0862">Zinc</keyword>
<reference evidence="12" key="1">
    <citation type="journal article" date="2012" name="Nat. Commun.">
        <title>The genome of Prunus mume.</title>
        <authorList>
            <person name="Zhang Q."/>
            <person name="Chen W."/>
            <person name="Sun L."/>
            <person name="Zhao F."/>
            <person name="Huang B."/>
            <person name="Yang W."/>
            <person name="Tao Y."/>
            <person name="Wang J."/>
            <person name="Yuan Z."/>
            <person name="Fan G."/>
            <person name="Xing Z."/>
            <person name="Han C."/>
            <person name="Pan H."/>
            <person name="Zhong X."/>
            <person name="Shi W."/>
            <person name="Liang X."/>
            <person name="Du D."/>
            <person name="Sun F."/>
            <person name="Xu Z."/>
            <person name="Hao R."/>
            <person name="Lv T."/>
            <person name="Lv Y."/>
            <person name="Zheng Z."/>
            <person name="Sun M."/>
            <person name="Luo L."/>
            <person name="Cai M."/>
            <person name="Gao Y."/>
            <person name="Wang J."/>
            <person name="Yin Y."/>
            <person name="Xu X."/>
            <person name="Cheng T."/>
            <person name="Wang J."/>
        </authorList>
    </citation>
    <scope>NUCLEOTIDE SEQUENCE [LARGE SCALE GENOMIC DNA]</scope>
</reference>
<dbReference type="InterPro" id="IPR002477">
    <property type="entry name" value="Peptidoglycan-bd-like"/>
</dbReference>
<dbReference type="InterPro" id="IPR021158">
    <property type="entry name" value="Pept_M10A_Zn_BS"/>
</dbReference>
<sequence length="313" mass="34092">MAMASSKTSTPSLFAITTLLLFILLSLLSYAKASETHHKKTSSYEFLEHLKGCHKGDKVQGIQNLKIYLEKFGYLNGNTNNDDYFDDELELAIKTYQINYHLKVTGTLDAKTVKKMEIPRCGVPDIINGTTSMRSGNKRGGHGSTHTVGHYAFFQGNPKWPANKYHLTYGFLQGTPSEAVGAVARAFATWQGNTHFTFSQAQSFESADLKIGFGRGDHGDGANNAFDGPGKTIAHAFPPSDGRFHYDADETWVVGAVPGGFDLETVALHEIGHLLGLDHSSVSGAVMQSQIPSGYTQSLHADDVQGIRALYNT</sequence>
<dbReference type="PROSITE" id="PS00546">
    <property type="entry name" value="CYSTEINE_SWITCH"/>
    <property type="match status" value="1"/>
</dbReference>
<dbReference type="Proteomes" id="UP000694861">
    <property type="component" value="Linkage group LG4"/>
</dbReference>
<keyword evidence="4" id="KW-0479">Metal-binding</keyword>
<evidence type="ECO:0000256" key="1">
    <source>
        <dbReference type="ARBA" id="ARBA00001947"/>
    </source>
</evidence>
<evidence type="ECO:0000256" key="5">
    <source>
        <dbReference type="ARBA" id="ARBA00022729"/>
    </source>
</evidence>
<evidence type="ECO:0000256" key="4">
    <source>
        <dbReference type="ARBA" id="ARBA00022723"/>
    </source>
</evidence>
<evidence type="ECO:0000256" key="2">
    <source>
        <dbReference type="ARBA" id="ARBA00009614"/>
    </source>
</evidence>
<dbReference type="PANTHER" id="PTHR10201">
    <property type="entry name" value="MATRIX METALLOPROTEINASE"/>
    <property type="match status" value="1"/>
</dbReference>
<dbReference type="PRINTS" id="PR00138">
    <property type="entry name" value="MATRIXIN"/>
</dbReference>
<gene>
    <name evidence="13" type="primary">LOC103330188</name>
</gene>
<feature type="signal peptide" evidence="10">
    <location>
        <begin position="1"/>
        <end position="33"/>
    </location>
</feature>
<keyword evidence="6" id="KW-0378">Hydrolase</keyword>
<evidence type="ECO:0000256" key="7">
    <source>
        <dbReference type="ARBA" id="ARBA00022833"/>
    </source>
</evidence>
<evidence type="ECO:0000256" key="6">
    <source>
        <dbReference type="ARBA" id="ARBA00022801"/>
    </source>
</evidence>
<proteinExistence type="inferred from homology"/>
<organism evidence="12 13">
    <name type="scientific">Prunus mume</name>
    <name type="common">Japanese apricot</name>
    <name type="synonym">Armeniaca mume</name>
    <dbReference type="NCBI Taxonomy" id="102107"/>
    <lineage>
        <taxon>Eukaryota</taxon>
        <taxon>Viridiplantae</taxon>
        <taxon>Streptophyta</taxon>
        <taxon>Embryophyta</taxon>
        <taxon>Tracheophyta</taxon>
        <taxon>Spermatophyta</taxon>
        <taxon>Magnoliopsida</taxon>
        <taxon>eudicotyledons</taxon>
        <taxon>Gunneridae</taxon>
        <taxon>Pentapetalae</taxon>
        <taxon>rosids</taxon>
        <taxon>fabids</taxon>
        <taxon>Rosales</taxon>
        <taxon>Rosaceae</taxon>
        <taxon>Amygdaloideae</taxon>
        <taxon>Amygdaleae</taxon>
        <taxon>Prunus</taxon>
    </lineage>
</organism>
<keyword evidence="8" id="KW-0482">Metalloprotease</keyword>
<dbReference type="CDD" id="cd04278">
    <property type="entry name" value="ZnMc_MMP"/>
    <property type="match status" value="1"/>
</dbReference>
<name>A0ABM0NWR2_PRUMU</name>
<dbReference type="Pfam" id="PF00413">
    <property type="entry name" value="Peptidase_M10"/>
    <property type="match status" value="1"/>
</dbReference>
<feature type="domain" description="Peptidase metallopeptidase" evidence="11">
    <location>
        <begin position="156"/>
        <end position="313"/>
    </location>
</feature>
<dbReference type="Pfam" id="PF01471">
    <property type="entry name" value="PG_binding_1"/>
    <property type="match status" value="1"/>
</dbReference>
<keyword evidence="12" id="KW-1185">Reference proteome</keyword>
<dbReference type="InterPro" id="IPR001818">
    <property type="entry name" value="Pept_M10_metallopeptidase"/>
</dbReference>
<dbReference type="InterPro" id="IPR021190">
    <property type="entry name" value="Pept_M10A"/>
</dbReference>
<dbReference type="SUPFAM" id="SSF55486">
    <property type="entry name" value="Metalloproteases ('zincins'), catalytic domain"/>
    <property type="match status" value="1"/>
</dbReference>
<accession>A0ABM0NWR2</accession>
<dbReference type="InterPro" id="IPR036365">
    <property type="entry name" value="PGBD-like_sf"/>
</dbReference>
<reference evidence="13" key="2">
    <citation type="submission" date="2025-08" db="UniProtKB">
        <authorList>
            <consortium name="RefSeq"/>
        </authorList>
    </citation>
    <scope>IDENTIFICATION</scope>
</reference>
<keyword evidence="3" id="KW-0645">Protease</keyword>
<dbReference type="RefSeq" id="XP_008230959.1">
    <property type="nucleotide sequence ID" value="XM_008232737.2"/>
</dbReference>
<dbReference type="PIRSF" id="PIRSF001191">
    <property type="entry name" value="Peptidase_M10A_matrix"/>
    <property type="match status" value="1"/>
</dbReference>
<evidence type="ECO:0000313" key="12">
    <source>
        <dbReference type="Proteomes" id="UP000694861"/>
    </source>
</evidence>
<dbReference type="SUPFAM" id="SSF47090">
    <property type="entry name" value="PGBD-like"/>
    <property type="match status" value="1"/>
</dbReference>
<evidence type="ECO:0000256" key="9">
    <source>
        <dbReference type="ARBA" id="ARBA00023145"/>
    </source>
</evidence>
<dbReference type="InterPro" id="IPR033739">
    <property type="entry name" value="M10A_MMP"/>
</dbReference>
<dbReference type="PANTHER" id="PTHR10201:SF213">
    <property type="entry name" value="METALLOENDOPROTEINASE 2-MMP-LIKE"/>
    <property type="match status" value="1"/>
</dbReference>
<dbReference type="GeneID" id="103330188"/>
<evidence type="ECO:0000259" key="11">
    <source>
        <dbReference type="SMART" id="SM00235"/>
    </source>
</evidence>
<evidence type="ECO:0000256" key="10">
    <source>
        <dbReference type="SAM" id="SignalP"/>
    </source>
</evidence>
<dbReference type="Gene3D" id="3.40.390.10">
    <property type="entry name" value="Collagenase (Catalytic Domain)"/>
    <property type="match status" value="1"/>
</dbReference>
<evidence type="ECO:0000313" key="13">
    <source>
        <dbReference type="RefSeq" id="XP_008230959.1"/>
    </source>
</evidence>